<proteinExistence type="predicted"/>
<protein>
    <submittedName>
        <fullName evidence="1">Peptide transporter MTD1</fullName>
    </submittedName>
</protein>
<comment type="caution">
    <text evidence="1">The sequence shown here is derived from an EMBL/GenBank/DDBJ whole genome shotgun (WGS) entry which is preliminary data.</text>
</comment>
<accession>A0A146FXW5</accession>
<sequence length="115" mass="13205">MAKYELKLSICRAYVDTRRGGVYIANKTLRMMSWLRRYWQNQESPKEGVSLRRQNLSSINELGICVQGTKTYADSSYAYIHQQLGRGHTKELIKAEHKCLHALFSSPAILPDLDS</sequence>
<name>A0A146FXW5_ASPKA</name>
<dbReference type="AlphaFoldDB" id="A0A146FXW5"/>
<evidence type="ECO:0000313" key="1">
    <source>
        <dbReference type="EMBL" id="GAT29591.1"/>
    </source>
</evidence>
<reference evidence="2" key="2">
    <citation type="submission" date="2016-02" db="EMBL/GenBank/DDBJ databases">
        <title>Genome sequencing of Aspergillus luchuensis NBRC 4314.</title>
        <authorList>
            <person name="Yamada O."/>
        </authorList>
    </citation>
    <scope>NUCLEOTIDE SEQUENCE [LARGE SCALE GENOMIC DNA]</scope>
    <source>
        <strain evidence="2">RIB 2604</strain>
    </source>
</reference>
<dbReference type="Proteomes" id="UP000075230">
    <property type="component" value="Unassembled WGS sequence"/>
</dbReference>
<evidence type="ECO:0000313" key="2">
    <source>
        <dbReference type="Proteomes" id="UP000075230"/>
    </source>
</evidence>
<organism evidence="1 2">
    <name type="scientific">Aspergillus kawachii</name>
    <name type="common">White koji mold</name>
    <name type="synonym">Aspergillus awamori var. kawachi</name>
    <dbReference type="NCBI Taxonomy" id="1069201"/>
    <lineage>
        <taxon>Eukaryota</taxon>
        <taxon>Fungi</taxon>
        <taxon>Dikarya</taxon>
        <taxon>Ascomycota</taxon>
        <taxon>Pezizomycotina</taxon>
        <taxon>Eurotiomycetes</taxon>
        <taxon>Eurotiomycetidae</taxon>
        <taxon>Eurotiales</taxon>
        <taxon>Aspergillaceae</taxon>
        <taxon>Aspergillus</taxon>
        <taxon>Aspergillus subgen. Circumdati</taxon>
    </lineage>
</organism>
<gene>
    <name evidence="1" type="ORF">RIB2604_03001230</name>
</gene>
<dbReference type="EMBL" id="BCWF01000029">
    <property type="protein sequence ID" value="GAT29591.1"/>
    <property type="molecule type" value="Genomic_DNA"/>
</dbReference>
<reference evidence="1 2" key="1">
    <citation type="journal article" date="2016" name="DNA Res.">
        <title>Genome sequence of Aspergillus luchuensis NBRC 4314.</title>
        <authorList>
            <person name="Yamada O."/>
            <person name="Machida M."/>
            <person name="Hosoyama A."/>
            <person name="Goto M."/>
            <person name="Takahashi T."/>
            <person name="Futagami T."/>
            <person name="Yamagata Y."/>
            <person name="Takeuchi M."/>
            <person name="Kobayashi T."/>
            <person name="Koike H."/>
            <person name="Abe K."/>
            <person name="Asai K."/>
            <person name="Arita M."/>
            <person name="Fujita N."/>
            <person name="Fukuda K."/>
            <person name="Higa K."/>
            <person name="Horikawa H."/>
            <person name="Ishikawa T."/>
            <person name="Jinno K."/>
            <person name="Kato Y."/>
            <person name="Kirimura K."/>
            <person name="Mizutani O."/>
            <person name="Nakasone K."/>
            <person name="Sano M."/>
            <person name="Shiraishi Y."/>
            <person name="Tsukahara M."/>
            <person name="Gomi K."/>
        </authorList>
    </citation>
    <scope>NUCLEOTIDE SEQUENCE [LARGE SCALE GENOMIC DNA]</scope>
    <source>
        <strain evidence="1 2">RIB 2604</strain>
    </source>
</reference>